<evidence type="ECO:0000313" key="12">
    <source>
        <dbReference type="Proteomes" id="UP000559987"/>
    </source>
</evidence>
<dbReference type="GO" id="GO:0006782">
    <property type="term" value="P:protoporphyrinogen IX biosynthetic process"/>
    <property type="evidence" value="ECO:0007669"/>
    <property type="project" value="UniProtKB-UniRule"/>
</dbReference>
<dbReference type="PANTHER" id="PTHR38042">
    <property type="entry name" value="UROPORPHYRINOGEN-III SYNTHASE, CHLOROPLASTIC"/>
    <property type="match status" value="1"/>
</dbReference>
<keyword evidence="12" id="KW-1185">Reference proteome</keyword>
<evidence type="ECO:0000256" key="7">
    <source>
        <dbReference type="ARBA" id="ARBA00040167"/>
    </source>
</evidence>
<dbReference type="GO" id="GO:0004852">
    <property type="term" value="F:uroporphyrinogen-III synthase activity"/>
    <property type="evidence" value="ECO:0007669"/>
    <property type="project" value="UniProtKB-UniRule"/>
</dbReference>
<reference evidence="11 12" key="1">
    <citation type="submission" date="2020-08" db="EMBL/GenBank/DDBJ databases">
        <title>Genomic Encyclopedia of Type Strains, Phase III (KMG-III): the genomes of soil and plant-associated and newly described type strains.</title>
        <authorList>
            <person name="Whitman W."/>
        </authorList>
    </citation>
    <scope>NUCLEOTIDE SEQUENCE [LARGE SCALE GENOMIC DNA]</scope>
    <source>
        <strain evidence="11 12">CECT 8571</strain>
    </source>
</reference>
<comment type="similarity">
    <text evidence="2 9">Belongs to the uroporphyrinogen-III synthase family.</text>
</comment>
<comment type="catalytic activity">
    <reaction evidence="8 9">
        <text>hydroxymethylbilane = uroporphyrinogen III + H2O</text>
        <dbReference type="Rhea" id="RHEA:18965"/>
        <dbReference type="ChEBI" id="CHEBI:15377"/>
        <dbReference type="ChEBI" id="CHEBI:57308"/>
        <dbReference type="ChEBI" id="CHEBI:57845"/>
        <dbReference type="EC" id="4.2.1.75"/>
    </reaction>
</comment>
<dbReference type="EC" id="4.2.1.75" evidence="3 9"/>
<organism evidence="11 12">
    <name type="scientific">Simiduia aestuariiviva</name>
    <dbReference type="NCBI Taxonomy" id="1510459"/>
    <lineage>
        <taxon>Bacteria</taxon>
        <taxon>Pseudomonadati</taxon>
        <taxon>Pseudomonadota</taxon>
        <taxon>Gammaproteobacteria</taxon>
        <taxon>Cellvibrionales</taxon>
        <taxon>Cellvibrionaceae</taxon>
        <taxon>Simiduia</taxon>
    </lineage>
</organism>
<dbReference type="Pfam" id="PF02602">
    <property type="entry name" value="HEM4"/>
    <property type="match status" value="1"/>
</dbReference>
<keyword evidence="4 9" id="KW-0456">Lyase</keyword>
<dbReference type="UniPathway" id="UPA00251">
    <property type="reaction ID" value="UER00320"/>
</dbReference>
<protein>
    <recommendedName>
        <fullName evidence="7 9">Uroporphyrinogen-III synthase</fullName>
        <ecNumber evidence="3 9">4.2.1.75</ecNumber>
    </recommendedName>
</protein>
<dbReference type="GO" id="GO:0006780">
    <property type="term" value="P:uroporphyrinogen III biosynthetic process"/>
    <property type="evidence" value="ECO:0007669"/>
    <property type="project" value="UniProtKB-UniRule"/>
</dbReference>
<dbReference type="CDD" id="cd06578">
    <property type="entry name" value="HemD"/>
    <property type="match status" value="1"/>
</dbReference>
<dbReference type="SUPFAM" id="SSF69618">
    <property type="entry name" value="HemD-like"/>
    <property type="match status" value="1"/>
</dbReference>
<comment type="pathway">
    <text evidence="1 9">Porphyrin-containing compound metabolism; protoporphyrin-IX biosynthesis; coproporphyrinogen-III from 5-aminolevulinate: step 3/4.</text>
</comment>
<evidence type="ECO:0000256" key="6">
    <source>
        <dbReference type="ARBA" id="ARBA00037589"/>
    </source>
</evidence>
<name>A0A839USK5_9GAMM</name>
<evidence type="ECO:0000256" key="3">
    <source>
        <dbReference type="ARBA" id="ARBA00013109"/>
    </source>
</evidence>
<evidence type="ECO:0000256" key="8">
    <source>
        <dbReference type="ARBA" id="ARBA00048617"/>
    </source>
</evidence>
<dbReference type="AlphaFoldDB" id="A0A839USK5"/>
<comment type="function">
    <text evidence="6 9">Catalyzes cyclization of the linear tetrapyrrole, hydroxymethylbilane, to the macrocyclic uroporphyrinogen III.</text>
</comment>
<evidence type="ECO:0000259" key="10">
    <source>
        <dbReference type="Pfam" id="PF02602"/>
    </source>
</evidence>
<comment type="caution">
    <text evidence="11">The sequence shown here is derived from an EMBL/GenBank/DDBJ whole genome shotgun (WGS) entry which is preliminary data.</text>
</comment>
<evidence type="ECO:0000256" key="4">
    <source>
        <dbReference type="ARBA" id="ARBA00023239"/>
    </source>
</evidence>
<sequence>MKRRLWLTRPAHQAAATTQAFSAPDVDVVSVPVMAIAPLREPAQQQAVRDRILDFDRYDFAIFISQNAVHYGTEWLDEYWPQLPLHCQFLAVGQATATALSAAGLPVVSELPLTSAMNSEALLALPALSELKDKQILIFRGRGGRTHLGDTLRARGARVDYCELYERELPVDAPARVGDALALGPAWLSVHSGESLQHLYQLLQDQADSYSWRTWPLLVPGARVAAMAEAMGFSHILVADNATDGAMAARLRQALTAAQDGVPSARAVNNEK</sequence>
<proteinExistence type="inferred from homology"/>
<evidence type="ECO:0000256" key="5">
    <source>
        <dbReference type="ARBA" id="ARBA00023244"/>
    </source>
</evidence>
<dbReference type="RefSeq" id="WP_183911177.1">
    <property type="nucleotide sequence ID" value="NZ_JACHXZ010000004.1"/>
</dbReference>
<evidence type="ECO:0000256" key="1">
    <source>
        <dbReference type="ARBA" id="ARBA00004772"/>
    </source>
</evidence>
<dbReference type="Gene3D" id="3.40.50.10090">
    <property type="match status" value="2"/>
</dbReference>
<keyword evidence="5 9" id="KW-0627">Porphyrin biosynthesis</keyword>
<evidence type="ECO:0000256" key="2">
    <source>
        <dbReference type="ARBA" id="ARBA00008133"/>
    </source>
</evidence>
<dbReference type="PANTHER" id="PTHR38042:SF1">
    <property type="entry name" value="UROPORPHYRINOGEN-III SYNTHASE, CHLOROPLASTIC"/>
    <property type="match status" value="1"/>
</dbReference>
<evidence type="ECO:0000256" key="9">
    <source>
        <dbReference type="RuleBase" id="RU366031"/>
    </source>
</evidence>
<dbReference type="InterPro" id="IPR039793">
    <property type="entry name" value="UROS/Hem4"/>
</dbReference>
<feature type="domain" description="Tetrapyrrole biosynthesis uroporphyrinogen III synthase" evidence="10">
    <location>
        <begin position="18"/>
        <end position="248"/>
    </location>
</feature>
<evidence type="ECO:0000313" key="11">
    <source>
        <dbReference type="EMBL" id="MBB3169681.1"/>
    </source>
</evidence>
<dbReference type="Proteomes" id="UP000559987">
    <property type="component" value="Unassembled WGS sequence"/>
</dbReference>
<accession>A0A839USK5</accession>
<gene>
    <name evidence="11" type="ORF">FHS30_002894</name>
</gene>
<dbReference type="InterPro" id="IPR036108">
    <property type="entry name" value="4pyrrol_syn_uPrphyn_synt_sf"/>
</dbReference>
<dbReference type="EMBL" id="JACHXZ010000004">
    <property type="protein sequence ID" value="MBB3169681.1"/>
    <property type="molecule type" value="Genomic_DNA"/>
</dbReference>
<dbReference type="InterPro" id="IPR003754">
    <property type="entry name" value="4pyrrol_synth_uPrphyn_synth"/>
</dbReference>